<evidence type="ECO:0000256" key="1">
    <source>
        <dbReference type="ARBA" id="ARBA00001946"/>
    </source>
</evidence>
<dbReference type="CDD" id="cd00143">
    <property type="entry name" value="PP2Cc"/>
    <property type="match status" value="1"/>
</dbReference>
<comment type="similarity">
    <text evidence="15">Belongs to the PP2C family.</text>
</comment>
<proteinExistence type="inferred from homology"/>
<reference evidence="17" key="1">
    <citation type="submission" date="2022-07" db="EMBL/GenBank/DDBJ databases">
        <title>Chromosome-level genome of Muraenolepis orangiensis.</title>
        <authorList>
            <person name="Kim J."/>
        </authorList>
    </citation>
    <scope>NUCLEOTIDE SEQUENCE</scope>
    <source>
        <strain evidence="17">KU_S4_2022</strain>
        <tissue evidence="17">Muscle</tissue>
    </source>
</reference>
<dbReference type="AlphaFoldDB" id="A0A9Q0D478"/>
<keyword evidence="4 15" id="KW-0378">Hydrolase</keyword>
<dbReference type="EMBL" id="JANIIK010007733">
    <property type="protein sequence ID" value="KAJ3580578.1"/>
    <property type="molecule type" value="Genomic_DNA"/>
</dbReference>
<keyword evidence="5" id="KW-0460">Magnesium</keyword>
<keyword evidence="18" id="KW-1185">Reference proteome</keyword>
<evidence type="ECO:0000256" key="9">
    <source>
        <dbReference type="ARBA" id="ARBA00023211"/>
    </source>
</evidence>
<organism evidence="17 18">
    <name type="scientific">Muraenolepis orangiensis</name>
    <name type="common">Patagonian moray cod</name>
    <dbReference type="NCBI Taxonomy" id="630683"/>
    <lineage>
        <taxon>Eukaryota</taxon>
        <taxon>Metazoa</taxon>
        <taxon>Chordata</taxon>
        <taxon>Craniata</taxon>
        <taxon>Vertebrata</taxon>
        <taxon>Euteleostomi</taxon>
        <taxon>Actinopterygii</taxon>
        <taxon>Neopterygii</taxon>
        <taxon>Teleostei</taxon>
        <taxon>Neoteleostei</taxon>
        <taxon>Acanthomorphata</taxon>
        <taxon>Zeiogadaria</taxon>
        <taxon>Gadariae</taxon>
        <taxon>Gadiformes</taxon>
        <taxon>Muraenolepidoidei</taxon>
        <taxon>Muraenolepididae</taxon>
        <taxon>Muraenolepis</taxon>
    </lineage>
</organism>
<dbReference type="PANTHER" id="PTHR13832">
    <property type="entry name" value="PROTEIN PHOSPHATASE 2C"/>
    <property type="match status" value="1"/>
</dbReference>
<dbReference type="Pfam" id="PF00481">
    <property type="entry name" value="PP2C"/>
    <property type="match status" value="1"/>
</dbReference>
<gene>
    <name evidence="17" type="ORF">NHX12_034364</name>
</gene>
<evidence type="ECO:0000256" key="8">
    <source>
        <dbReference type="ARBA" id="ARBA00023128"/>
    </source>
</evidence>
<evidence type="ECO:0000256" key="6">
    <source>
        <dbReference type="ARBA" id="ARBA00022912"/>
    </source>
</evidence>
<keyword evidence="7" id="KW-0809">Transit peptide</keyword>
<dbReference type="SUPFAM" id="SSF81606">
    <property type="entry name" value="PP2C-like"/>
    <property type="match status" value="1"/>
</dbReference>
<evidence type="ECO:0000256" key="4">
    <source>
        <dbReference type="ARBA" id="ARBA00022801"/>
    </source>
</evidence>
<evidence type="ECO:0000256" key="15">
    <source>
        <dbReference type="RuleBase" id="RU003465"/>
    </source>
</evidence>
<name>A0A9Q0D478_9TELE</name>
<dbReference type="EC" id="3.1.3.43" evidence="10"/>
<dbReference type="InterPro" id="IPR015655">
    <property type="entry name" value="PP2C"/>
</dbReference>
<comment type="cofactor">
    <cofactor evidence="1">
        <name>Mg(2+)</name>
        <dbReference type="ChEBI" id="CHEBI:18420"/>
    </cofactor>
</comment>
<dbReference type="Gene3D" id="3.60.40.10">
    <property type="entry name" value="PPM-type phosphatase domain"/>
    <property type="match status" value="1"/>
</dbReference>
<dbReference type="GO" id="GO:0005739">
    <property type="term" value="C:mitochondrion"/>
    <property type="evidence" value="ECO:0007669"/>
    <property type="project" value="UniProtKB-SubCell"/>
</dbReference>
<dbReference type="InterPro" id="IPR001932">
    <property type="entry name" value="PPM-type_phosphatase-like_dom"/>
</dbReference>
<dbReference type="FunFam" id="3.60.40.10:FF:000006">
    <property type="entry name" value="Pyruvate dehyrogenase phosphatase catalytic subunit 1"/>
    <property type="match status" value="1"/>
</dbReference>
<evidence type="ECO:0000256" key="5">
    <source>
        <dbReference type="ARBA" id="ARBA00022842"/>
    </source>
</evidence>
<evidence type="ECO:0000256" key="10">
    <source>
        <dbReference type="ARBA" id="ARBA00038972"/>
    </source>
</evidence>
<dbReference type="InterPro" id="IPR036457">
    <property type="entry name" value="PPM-type-like_dom_sf"/>
</dbReference>
<comment type="function">
    <text evidence="12">Mitochondrial enzyme that catalyzes the dephosphorylation and concomitant reactivation of the alpha subunit of the E1 component of the pyruvate dehydrogenase complex (PDC), thereby stimulating the conversion of pyruvate into acetyl-CoA. Acts as a crucial regulator of T cell metabolism and function, with a particular focus on T-helper Th17.</text>
</comment>
<evidence type="ECO:0000259" key="16">
    <source>
        <dbReference type="PROSITE" id="PS51746"/>
    </source>
</evidence>
<evidence type="ECO:0000313" key="17">
    <source>
        <dbReference type="EMBL" id="KAJ3580578.1"/>
    </source>
</evidence>
<evidence type="ECO:0000256" key="14">
    <source>
        <dbReference type="ARBA" id="ARBA00080557"/>
    </source>
</evidence>
<evidence type="ECO:0000256" key="2">
    <source>
        <dbReference type="ARBA" id="ARBA00004173"/>
    </source>
</evidence>
<comment type="catalytic activity">
    <reaction evidence="11">
        <text>O-phospho-L-seryl-[pyruvate dehydrogenase E1 alpha subunit] + H2O = L-seryl-[pyruvate dehydrogenase E1 alpha subunit] + phosphate</text>
        <dbReference type="Rhea" id="RHEA:12669"/>
        <dbReference type="Rhea" id="RHEA-COMP:13689"/>
        <dbReference type="Rhea" id="RHEA-COMP:13690"/>
        <dbReference type="ChEBI" id="CHEBI:15377"/>
        <dbReference type="ChEBI" id="CHEBI:29999"/>
        <dbReference type="ChEBI" id="CHEBI:43474"/>
        <dbReference type="ChEBI" id="CHEBI:83421"/>
        <dbReference type="EC" id="3.1.3.43"/>
    </reaction>
    <physiologicalReaction direction="left-to-right" evidence="11">
        <dbReference type="Rhea" id="RHEA:12670"/>
    </physiologicalReaction>
</comment>
<comment type="subcellular location">
    <subcellularLocation>
        <location evidence="2">Mitochondrion</location>
    </subcellularLocation>
</comment>
<sequence length="524" mass="57815">MSGFVCNRVLHRASRCTLSVCSSASSQVILIYFLGNTRSFKCVQWLPSGARPASGALGGRSLSTRQNMVFQLSQIQVNSILQAQEQTVSIPGFDGRGLSAVRKFESNQLAANTPNEDRHSAATCLQTEGTLFGVFDGHGGWACAQAVSERLLSYVAVAMMSRRSLEELERCADQGRSLPPALRWYKHRGDVHYRKSASFYQERLRGFWQELLGHGGERDGMSPAEAMDRAFKQLDADISLEAQVPLSSDLLTSTAIQVAFTGCTACVALVDSEGIHVGNAGDCRAVLGVRGDDGSWSALTLSRDHNSQNPSELRRLRARHPPSERDTVVSEDRLLGVLMPLRAFGDVSFKWSRELQSSVVQSLEAGVDLDSLDMYPYTPPNYWTPPYLDAAPELFYHKLRPQDRFLILGSDGLWDEMGSERAVRLVGEHLTGIHLQAPVSDKLRLGEMQELLLERRARAARPLDPNAATHLIRHALGTGDSGELCQERLAAMLALPDELARMYRDDITATVVYLNSDLAQTQHC</sequence>
<evidence type="ECO:0000256" key="11">
    <source>
        <dbReference type="ARBA" id="ARBA00048892"/>
    </source>
</evidence>
<evidence type="ECO:0000256" key="13">
    <source>
        <dbReference type="ARBA" id="ARBA00070676"/>
    </source>
</evidence>
<protein>
    <recommendedName>
        <fullName evidence="13">[Pyruvate dehydrogenase [acetyl-transferring]]-phosphatase 2, mitochondrial</fullName>
        <ecNumber evidence="10">3.1.3.43</ecNumber>
    </recommendedName>
    <alternativeName>
        <fullName evidence="14">Pyruvate dehydrogenase phosphatase catalytic subunit 2</fullName>
    </alternativeName>
</protein>
<keyword evidence="8" id="KW-0496">Mitochondrion</keyword>
<feature type="domain" description="PPM-type phosphatase" evidence="16">
    <location>
        <begin position="101"/>
        <end position="514"/>
    </location>
</feature>
<evidence type="ECO:0000256" key="12">
    <source>
        <dbReference type="ARBA" id="ARBA00054115"/>
    </source>
</evidence>
<evidence type="ECO:0000256" key="7">
    <source>
        <dbReference type="ARBA" id="ARBA00022946"/>
    </source>
</evidence>
<evidence type="ECO:0000313" key="18">
    <source>
        <dbReference type="Proteomes" id="UP001148018"/>
    </source>
</evidence>
<keyword evidence="3" id="KW-0479">Metal-binding</keyword>
<comment type="caution">
    <text evidence="17">The sequence shown here is derived from an EMBL/GenBank/DDBJ whole genome shotgun (WGS) entry which is preliminary data.</text>
</comment>
<accession>A0A9Q0D478</accession>
<dbReference type="InterPro" id="IPR000222">
    <property type="entry name" value="PP2C_BS"/>
</dbReference>
<dbReference type="GO" id="GO:0046872">
    <property type="term" value="F:metal ion binding"/>
    <property type="evidence" value="ECO:0007669"/>
    <property type="project" value="UniProtKB-KW"/>
</dbReference>
<dbReference type="PANTHER" id="PTHR13832:SF343">
    <property type="entry name" value="[PYRUVATE DEHYDROGENASE [ACETYL-TRANSFERRING]]-PHOSPHATASE 2, MITOCHONDRIAL"/>
    <property type="match status" value="1"/>
</dbReference>
<dbReference type="SMART" id="SM00332">
    <property type="entry name" value="PP2Cc"/>
    <property type="match status" value="1"/>
</dbReference>
<keyword evidence="9" id="KW-0464">Manganese</keyword>
<evidence type="ECO:0000256" key="3">
    <source>
        <dbReference type="ARBA" id="ARBA00022723"/>
    </source>
</evidence>
<dbReference type="PROSITE" id="PS01032">
    <property type="entry name" value="PPM_1"/>
    <property type="match status" value="1"/>
</dbReference>
<dbReference type="PROSITE" id="PS51746">
    <property type="entry name" value="PPM_2"/>
    <property type="match status" value="1"/>
</dbReference>
<dbReference type="OrthoDB" id="420076at2759"/>
<dbReference type="GO" id="GO:0004741">
    <property type="term" value="F:[pyruvate dehydrogenase (acetyl-transferring)]-phosphatase activity"/>
    <property type="evidence" value="ECO:0007669"/>
    <property type="project" value="UniProtKB-EC"/>
</dbReference>
<keyword evidence="6 15" id="KW-0904">Protein phosphatase</keyword>
<dbReference type="Proteomes" id="UP001148018">
    <property type="component" value="Unassembled WGS sequence"/>
</dbReference>